<dbReference type="GO" id="GO:0015280">
    <property type="term" value="F:ligand-gated sodium channel activity"/>
    <property type="evidence" value="ECO:0007669"/>
    <property type="project" value="TreeGrafter"/>
</dbReference>
<keyword evidence="11 12" id="KW-0407">Ion channel</keyword>
<dbReference type="PRINTS" id="PR01078">
    <property type="entry name" value="AMINACHANNEL"/>
</dbReference>
<feature type="transmembrane region" description="Helical" evidence="13">
    <location>
        <begin position="51"/>
        <end position="73"/>
    </location>
</feature>
<reference evidence="14 15" key="1">
    <citation type="submission" date="2024-04" db="EMBL/GenBank/DDBJ databases">
        <authorList>
            <person name="Rising A."/>
            <person name="Reimegard J."/>
            <person name="Sonavane S."/>
            <person name="Akerstrom W."/>
            <person name="Nylinder S."/>
            <person name="Hedman E."/>
            <person name="Kallberg Y."/>
        </authorList>
    </citation>
    <scope>NUCLEOTIDE SEQUENCE [LARGE SCALE GENOMIC DNA]</scope>
</reference>
<evidence type="ECO:0000256" key="4">
    <source>
        <dbReference type="ARBA" id="ARBA00022461"/>
    </source>
</evidence>
<evidence type="ECO:0000256" key="9">
    <source>
        <dbReference type="ARBA" id="ARBA00023136"/>
    </source>
</evidence>
<dbReference type="Pfam" id="PF00858">
    <property type="entry name" value="ASC"/>
    <property type="match status" value="1"/>
</dbReference>
<gene>
    <name evidence="14" type="ORF">LARSCL_LOCUS7879</name>
</gene>
<dbReference type="Proteomes" id="UP001497382">
    <property type="component" value="Unassembled WGS sequence"/>
</dbReference>
<dbReference type="EMBL" id="CAXIEN010000082">
    <property type="protein sequence ID" value="CAL1275089.1"/>
    <property type="molecule type" value="Genomic_DNA"/>
</dbReference>
<keyword evidence="4 12" id="KW-0894">Sodium channel</keyword>
<evidence type="ECO:0000256" key="11">
    <source>
        <dbReference type="ARBA" id="ARBA00023303"/>
    </source>
</evidence>
<evidence type="ECO:0000256" key="2">
    <source>
        <dbReference type="ARBA" id="ARBA00007193"/>
    </source>
</evidence>
<keyword evidence="8 12" id="KW-0406">Ion transport</keyword>
<evidence type="ECO:0000256" key="13">
    <source>
        <dbReference type="SAM" id="Phobius"/>
    </source>
</evidence>
<name>A0AAV1ZTJ6_9ARAC</name>
<comment type="similarity">
    <text evidence="2 12">Belongs to the amiloride-sensitive sodium channel (TC 1.A.6) family.</text>
</comment>
<dbReference type="Gene3D" id="1.10.287.770">
    <property type="entry name" value="YojJ-like"/>
    <property type="match status" value="1"/>
</dbReference>
<evidence type="ECO:0000256" key="3">
    <source>
        <dbReference type="ARBA" id="ARBA00022448"/>
    </source>
</evidence>
<evidence type="ECO:0000256" key="8">
    <source>
        <dbReference type="ARBA" id="ARBA00023065"/>
    </source>
</evidence>
<comment type="caution">
    <text evidence="14">The sequence shown here is derived from an EMBL/GenBank/DDBJ whole genome shotgun (WGS) entry which is preliminary data.</text>
</comment>
<keyword evidence="3 12" id="KW-0813">Transport</keyword>
<dbReference type="InterPro" id="IPR001873">
    <property type="entry name" value="ENaC"/>
</dbReference>
<evidence type="ECO:0000256" key="7">
    <source>
        <dbReference type="ARBA" id="ARBA00023053"/>
    </source>
</evidence>
<evidence type="ECO:0000256" key="12">
    <source>
        <dbReference type="RuleBase" id="RU000679"/>
    </source>
</evidence>
<keyword evidence="9 13" id="KW-0472">Membrane</keyword>
<keyword evidence="10 12" id="KW-0739">Sodium transport</keyword>
<dbReference type="AlphaFoldDB" id="A0AAV1ZTJ6"/>
<keyword evidence="7" id="KW-0915">Sodium</keyword>
<evidence type="ECO:0000256" key="10">
    <source>
        <dbReference type="ARBA" id="ARBA00023201"/>
    </source>
</evidence>
<keyword evidence="5 12" id="KW-0812">Transmembrane</keyword>
<evidence type="ECO:0000256" key="5">
    <source>
        <dbReference type="ARBA" id="ARBA00022692"/>
    </source>
</evidence>
<evidence type="ECO:0000313" key="14">
    <source>
        <dbReference type="EMBL" id="CAL1275089.1"/>
    </source>
</evidence>
<evidence type="ECO:0000313" key="15">
    <source>
        <dbReference type="Proteomes" id="UP001497382"/>
    </source>
</evidence>
<protein>
    <submittedName>
        <fullName evidence="14">Uncharacterized protein</fullName>
    </submittedName>
</protein>
<keyword evidence="15" id="KW-1185">Reference proteome</keyword>
<sequence>MMSNDLSNNKEHGQHSSVTDQASKAFEESSVCAVSTILSNDNKPRKIFRSVVFLLFTIIFFYQCTAFLCYIFQHPTVNDYEMLLEETFMAPAYTFCNFNPIKRSKFCAKYPSNCTKPDKEFCEDHQRFCGTADTLILKERGFNIDSLDEFFLLNHDAEDMVGSEIDEEDKPAGPLPRKNPHEMETLVGACFTYNDRVNSPLDPFIKRRSPFGNGMNERYRFDPQENEVIYPESKAGIMFQVHSPFEPVNPFETGYFMKPGYIYRITIRVTQEEKSHNCLNYTELWLKNNKTGYRSRSACKQKCIGDIIMKCVNCTELFILYPYPNVTFCTEYPESSTLSGICKYPEDIVRECFDECKEECVKVKFSYEVKESYQSKYARLVEKNESQSITVKIEFPEADIQKSIHKPQFQGLEVFSLIGGLLAFWIGLSMFQVIEMFDCLFQVVKSLFKKRSAGSESSVA</sequence>
<evidence type="ECO:0000256" key="1">
    <source>
        <dbReference type="ARBA" id="ARBA00004141"/>
    </source>
</evidence>
<dbReference type="PANTHER" id="PTHR11690:SF300">
    <property type="entry name" value="PICKPOCKET PROTEIN 19"/>
    <property type="match status" value="1"/>
</dbReference>
<evidence type="ECO:0000256" key="6">
    <source>
        <dbReference type="ARBA" id="ARBA00022989"/>
    </source>
</evidence>
<proteinExistence type="inferred from homology"/>
<dbReference type="GO" id="GO:0005886">
    <property type="term" value="C:plasma membrane"/>
    <property type="evidence" value="ECO:0007669"/>
    <property type="project" value="TreeGrafter"/>
</dbReference>
<comment type="subcellular location">
    <subcellularLocation>
        <location evidence="1">Membrane</location>
        <topology evidence="1">Multi-pass membrane protein</topology>
    </subcellularLocation>
</comment>
<dbReference type="PANTHER" id="PTHR11690">
    <property type="entry name" value="AMILORIDE-SENSITIVE SODIUM CHANNEL-RELATED"/>
    <property type="match status" value="1"/>
</dbReference>
<accession>A0AAV1ZTJ6</accession>
<organism evidence="14 15">
    <name type="scientific">Larinioides sclopetarius</name>
    <dbReference type="NCBI Taxonomy" id="280406"/>
    <lineage>
        <taxon>Eukaryota</taxon>
        <taxon>Metazoa</taxon>
        <taxon>Ecdysozoa</taxon>
        <taxon>Arthropoda</taxon>
        <taxon>Chelicerata</taxon>
        <taxon>Arachnida</taxon>
        <taxon>Araneae</taxon>
        <taxon>Araneomorphae</taxon>
        <taxon>Entelegynae</taxon>
        <taxon>Araneoidea</taxon>
        <taxon>Araneidae</taxon>
        <taxon>Larinioides</taxon>
    </lineage>
</organism>
<keyword evidence="6 13" id="KW-1133">Transmembrane helix</keyword>